<dbReference type="Proteomes" id="UP001163823">
    <property type="component" value="Chromosome 3"/>
</dbReference>
<feature type="domain" description="C3H1-type" evidence="8">
    <location>
        <begin position="278"/>
        <end position="306"/>
    </location>
</feature>
<evidence type="ECO:0000256" key="3">
    <source>
        <dbReference type="ARBA" id="ARBA00022771"/>
    </source>
</evidence>
<dbReference type="SUPFAM" id="SSF90229">
    <property type="entry name" value="CCCH zinc finger"/>
    <property type="match status" value="2"/>
</dbReference>
<reference evidence="9" key="1">
    <citation type="journal article" date="2023" name="Science">
        <title>Elucidation of the pathway for biosynthesis of saponin adjuvants from the soapbark tree.</title>
        <authorList>
            <person name="Reed J."/>
            <person name="Orme A."/>
            <person name="El-Demerdash A."/>
            <person name="Owen C."/>
            <person name="Martin L.B.B."/>
            <person name="Misra R.C."/>
            <person name="Kikuchi S."/>
            <person name="Rejzek M."/>
            <person name="Martin A.C."/>
            <person name="Harkess A."/>
            <person name="Leebens-Mack J."/>
            <person name="Louveau T."/>
            <person name="Stephenson M.J."/>
            <person name="Osbourn A."/>
        </authorList>
    </citation>
    <scope>NUCLEOTIDE SEQUENCE</scope>
    <source>
        <strain evidence="9">S10</strain>
    </source>
</reference>
<keyword evidence="10" id="KW-1185">Reference proteome</keyword>
<evidence type="ECO:0000256" key="7">
    <source>
        <dbReference type="SAM" id="MobiDB-lite"/>
    </source>
</evidence>
<proteinExistence type="predicted"/>
<evidence type="ECO:0000313" key="10">
    <source>
        <dbReference type="Proteomes" id="UP001163823"/>
    </source>
</evidence>
<feature type="zinc finger region" description="C3H1-type" evidence="5">
    <location>
        <begin position="316"/>
        <end position="344"/>
    </location>
</feature>
<name>A0AAD7Q6J1_QUISA</name>
<feature type="coiled-coil region" evidence="6">
    <location>
        <begin position="111"/>
        <end position="145"/>
    </location>
</feature>
<dbReference type="FunFam" id="4.10.1000.10:FF:000002">
    <property type="entry name" value="Zinc finger protein 36, C3H1 type-like 1"/>
    <property type="match status" value="1"/>
</dbReference>
<dbReference type="PANTHER" id="PTHR12547:SF162">
    <property type="entry name" value="ZINC FINGER CCCH DOMAIN-CONTAINING PROTEIN 15"/>
    <property type="match status" value="1"/>
</dbReference>
<dbReference type="InterPro" id="IPR036855">
    <property type="entry name" value="Znf_CCCH_sf"/>
</dbReference>
<sequence>MDKDEQSPESHTKSYSPNSSTATSQTPSLLSSTDTIRSDFLNKSPENQPFGANFASMYHLLFPPKSPLTGSLSRSPSTCSSAEDYYRGHNISSDAIATEQRLNQARLILEYHQLRDQYELCRADLHDLMEEFHSLRRENADLRKANTELVKFLSSQAAVQKLLLSSGYNNASLLNDLHRLSVRGVSAADEVSDVSPTSVIENRFDKRNPDRISLPKSISIRSGGYPKANQSQTRVNPGGPHVTSHTASESHRVYVPAGVTVSKKEEAAVELEAYNQGMFKTELCNKWQQTGTCPYANNCQFAHGITELRPVIRHPRYKTEVCRMVLAGDTCPYGHRCHFRHSLTDQERSSVAQAHH</sequence>
<evidence type="ECO:0000256" key="1">
    <source>
        <dbReference type="ARBA" id="ARBA00022723"/>
    </source>
</evidence>
<dbReference type="AlphaFoldDB" id="A0AAD7Q6J1"/>
<dbReference type="Pfam" id="PF00642">
    <property type="entry name" value="zf-CCCH"/>
    <property type="match status" value="1"/>
</dbReference>
<dbReference type="InterPro" id="IPR000571">
    <property type="entry name" value="Znf_CCCH"/>
</dbReference>
<keyword evidence="2" id="KW-0677">Repeat</keyword>
<dbReference type="EMBL" id="JARAOO010000003">
    <property type="protein sequence ID" value="KAJ7975777.1"/>
    <property type="molecule type" value="Genomic_DNA"/>
</dbReference>
<evidence type="ECO:0000256" key="4">
    <source>
        <dbReference type="ARBA" id="ARBA00022833"/>
    </source>
</evidence>
<dbReference type="PROSITE" id="PS50103">
    <property type="entry name" value="ZF_C3H1"/>
    <property type="match status" value="2"/>
</dbReference>
<dbReference type="GO" id="GO:0008270">
    <property type="term" value="F:zinc ion binding"/>
    <property type="evidence" value="ECO:0007669"/>
    <property type="project" value="UniProtKB-KW"/>
</dbReference>
<feature type="domain" description="C3H1-type" evidence="8">
    <location>
        <begin position="316"/>
        <end position="344"/>
    </location>
</feature>
<feature type="zinc finger region" description="C3H1-type" evidence="5">
    <location>
        <begin position="278"/>
        <end position="306"/>
    </location>
</feature>
<feature type="compositionally biased region" description="Polar residues" evidence="7">
    <location>
        <begin position="13"/>
        <end position="32"/>
    </location>
</feature>
<organism evidence="9 10">
    <name type="scientific">Quillaja saponaria</name>
    <name type="common">Soap bark tree</name>
    <dbReference type="NCBI Taxonomy" id="32244"/>
    <lineage>
        <taxon>Eukaryota</taxon>
        <taxon>Viridiplantae</taxon>
        <taxon>Streptophyta</taxon>
        <taxon>Embryophyta</taxon>
        <taxon>Tracheophyta</taxon>
        <taxon>Spermatophyta</taxon>
        <taxon>Magnoliopsida</taxon>
        <taxon>eudicotyledons</taxon>
        <taxon>Gunneridae</taxon>
        <taxon>Pentapetalae</taxon>
        <taxon>rosids</taxon>
        <taxon>fabids</taxon>
        <taxon>Fabales</taxon>
        <taxon>Quillajaceae</taxon>
        <taxon>Quillaja</taxon>
    </lineage>
</organism>
<keyword evidence="1 5" id="KW-0479">Metal-binding</keyword>
<dbReference type="Gene3D" id="4.10.1000.10">
    <property type="entry name" value="Zinc finger, CCCH-type"/>
    <property type="match status" value="2"/>
</dbReference>
<evidence type="ECO:0000256" key="5">
    <source>
        <dbReference type="PROSITE-ProRule" id="PRU00723"/>
    </source>
</evidence>
<dbReference type="PANTHER" id="PTHR12547">
    <property type="entry name" value="CCCH ZINC FINGER/TIS11-RELATED"/>
    <property type="match status" value="1"/>
</dbReference>
<accession>A0AAD7Q6J1</accession>
<gene>
    <name evidence="9" type="ORF">O6P43_005646</name>
</gene>
<keyword evidence="3 5" id="KW-0863">Zinc-finger</keyword>
<evidence type="ECO:0000256" key="6">
    <source>
        <dbReference type="SAM" id="Coils"/>
    </source>
</evidence>
<dbReference type="KEGG" id="qsa:O6P43_005646"/>
<comment type="caution">
    <text evidence="9">The sequence shown here is derived from an EMBL/GenBank/DDBJ whole genome shotgun (WGS) entry which is preliminary data.</text>
</comment>
<dbReference type="InterPro" id="IPR045877">
    <property type="entry name" value="ZFP36-like"/>
</dbReference>
<feature type="compositionally biased region" description="Basic and acidic residues" evidence="7">
    <location>
        <begin position="1"/>
        <end position="12"/>
    </location>
</feature>
<dbReference type="GO" id="GO:0003729">
    <property type="term" value="F:mRNA binding"/>
    <property type="evidence" value="ECO:0007669"/>
    <property type="project" value="InterPro"/>
</dbReference>
<feature type="region of interest" description="Disordered" evidence="7">
    <location>
        <begin position="223"/>
        <end position="249"/>
    </location>
</feature>
<evidence type="ECO:0000259" key="8">
    <source>
        <dbReference type="PROSITE" id="PS50103"/>
    </source>
</evidence>
<evidence type="ECO:0000313" key="9">
    <source>
        <dbReference type="EMBL" id="KAJ7975777.1"/>
    </source>
</evidence>
<feature type="region of interest" description="Disordered" evidence="7">
    <location>
        <begin position="1"/>
        <end position="32"/>
    </location>
</feature>
<keyword evidence="4 5" id="KW-0862">Zinc</keyword>
<evidence type="ECO:0000256" key="2">
    <source>
        <dbReference type="ARBA" id="ARBA00022737"/>
    </source>
</evidence>
<dbReference type="SMART" id="SM00356">
    <property type="entry name" value="ZnF_C3H1"/>
    <property type="match status" value="2"/>
</dbReference>
<keyword evidence="6" id="KW-0175">Coiled coil</keyword>
<dbReference type="FunFam" id="4.10.1000.10:FF:000001">
    <property type="entry name" value="zinc finger CCCH domain-containing protein 15-like"/>
    <property type="match status" value="1"/>
</dbReference>
<protein>
    <submittedName>
        <fullName evidence="9">Zinc finger CCCH domain-containing protein</fullName>
    </submittedName>
</protein>